<dbReference type="InterPro" id="IPR021457">
    <property type="entry name" value="DUF3108"/>
</dbReference>
<dbReference type="AlphaFoldDB" id="A0A1J5TL83"/>
<organism evidence="1">
    <name type="scientific">mine drainage metagenome</name>
    <dbReference type="NCBI Taxonomy" id="410659"/>
    <lineage>
        <taxon>unclassified sequences</taxon>
        <taxon>metagenomes</taxon>
        <taxon>ecological metagenomes</taxon>
    </lineage>
</organism>
<reference evidence="1" key="1">
    <citation type="submission" date="2016-10" db="EMBL/GenBank/DDBJ databases">
        <title>Sequence of Gallionella enrichment culture.</title>
        <authorList>
            <person name="Poehlein A."/>
            <person name="Muehling M."/>
            <person name="Daniel R."/>
        </authorList>
    </citation>
    <scope>NUCLEOTIDE SEQUENCE</scope>
</reference>
<evidence type="ECO:0008006" key="2">
    <source>
        <dbReference type="Google" id="ProtNLM"/>
    </source>
</evidence>
<accession>A0A1J5TL83</accession>
<dbReference type="Pfam" id="PF11306">
    <property type="entry name" value="DUF3108"/>
    <property type="match status" value="1"/>
</dbReference>
<dbReference type="EMBL" id="MLJW01000016">
    <property type="protein sequence ID" value="OIR12766.1"/>
    <property type="molecule type" value="Genomic_DNA"/>
</dbReference>
<proteinExistence type="predicted"/>
<protein>
    <recommendedName>
        <fullName evidence="2">DUF3108 domain-containing protein</fullName>
    </recommendedName>
</protein>
<comment type="caution">
    <text evidence="1">The sequence shown here is derived from an EMBL/GenBank/DDBJ whole genome shotgun (WGS) entry which is preliminary data.</text>
</comment>
<sequence>MRLSAGEEFCGIRNFSFQNGENITYTIFYSVIGMYVNAGTAVFSVNTEKINNKEAYHLTATGNSNPRYDWIFKVRDKYESFIDTANLQPLKFIRNADEGGYKTFENVTFNQQNNTATCEKGIIKVPTCVQDVLSTIYFARNINFNKYKVDDKIPFEMYLDNQVYSLFIRYQGKEEIKTRYGRFRTIKFKPLLLKGNIFAGGEKMSVWLSDDGNHIPLRIESPIAVGSVKVDMMDYKNLRYPLTSLIERK</sequence>
<name>A0A1J5TL83_9ZZZZ</name>
<gene>
    <name evidence="1" type="ORF">GALL_58330</name>
</gene>
<evidence type="ECO:0000313" key="1">
    <source>
        <dbReference type="EMBL" id="OIR12766.1"/>
    </source>
</evidence>